<evidence type="ECO:0000313" key="3">
    <source>
        <dbReference type="Proteomes" id="UP000737171"/>
    </source>
</evidence>
<name>A0ABX2ECV2_9BURK</name>
<dbReference type="CDD" id="cd01949">
    <property type="entry name" value="GGDEF"/>
    <property type="match status" value="1"/>
</dbReference>
<dbReference type="SUPFAM" id="SSF55073">
    <property type="entry name" value="Nucleotide cyclase"/>
    <property type="match status" value="1"/>
</dbReference>
<keyword evidence="3" id="KW-1185">Reference proteome</keyword>
<dbReference type="PANTHER" id="PTHR46663:SF3">
    <property type="entry name" value="SLL0267 PROTEIN"/>
    <property type="match status" value="1"/>
</dbReference>
<dbReference type="PANTHER" id="PTHR46663">
    <property type="entry name" value="DIGUANYLATE CYCLASE DGCT-RELATED"/>
    <property type="match status" value="1"/>
</dbReference>
<protein>
    <submittedName>
        <fullName evidence="2">GGDEF domain-containing protein</fullName>
    </submittedName>
</protein>
<dbReference type="InterPro" id="IPR029787">
    <property type="entry name" value="Nucleotide_cyclase"/>
</dbReference>
<dbReference type="InterPro" id="IPR052163">
    <property type="entry name" value="DGC-Regulatory_Protein"/>
</dbReference>
<dbReference type="RefSeq" id="WP_173119987.1">
    <property type="nucleotide sequence ID" value="NZ_JABRWJ010000001.1"/>
</dbReference>
<dbReference type="Pfam" id="PF00990">
    <property type="entry name" value="GGDEF"/>
    <property type="match status" value="1"/>
</dbReference>
<gene>
    <name evidence="2" type="ORF">HLB44_01800</name>
</gene>
<organism evidence="2 3">
    <name type="scientific">Pseudaquabacterium terrae</name>
    <dbReference type="NCBI Taxonomy" id="2732868"/>
    <lineage>
        <taxon>Bacteria</taxon>
        <taxon>Pseudomonadati</taxon>
        <taxon>Pseudomonadota</taxon>
        <taxon>Betaproteobacteria</taxon>
        <taxon>Burkholderiales</taxon>
        <taxon>Sphaerotilaceae</taxon>
        <taxon>Pseudaquabacterium</taxon>
    </lineage>
</organism>
<accession>A0ABX2ECV2</accession>
<proteinExistence type="predicted"/>
<dbReference type="EMBL" id="JABRWJ010000001">
    <property type="protein sequence ID" value="NRF65710.1"/>
    <property type="molecule type" value="Genomic_DNA"/>
</dbReference>
<feature type="domain" description="GGDEF" evidence="1">
    <location>
        <begin position="146"/>
        <end position="278"/>
    </location>
</feature>
<comment type="caution">
    <text evidence="2">The sequence shown here is derived from an EMBL/GenBank/DDBJ whole genome shotgun (WGS) entry which is preliminary data.</text>
</comment>
<dbReference type="InterPro" id="IPR043128">
    <property type="entry name" value="Rev_trsase/Diguanyl_cyclase"/>
</dbReference>
<evidence type="ECO:0000313" key="2">
    <source>
        <dbReference type="EMBL" id="NRF65710.1"/>
    </source>
</evidence>
<dbReference type="SMART" id="SM00267">
    <property type="entry name" value="GGDEF"/>
    <property type="match status" value="1"/>
</dbReference>
<dbReference type="Gene3D" id="3.30.70.270">
    <property type="match status" value="1"/>
</dbReference>
<dbReference type="InterPro" id="IPR000160">
    <property type="entry name" value="GGDEF_dom"/>
</dbReference>
<reference evidence="2 3" key="1">
    <citation type="submission" date="2020-05" db="EMBL/GenBank/DDBJ databases">
        <title>Aquincola sp. isolate from soil.</title>
        <authorList>
            <person name="Han J."/>
            <person name="Kim D.-U."/>
        </authorList>
    </citation>
    <scope>NUCLEOTIDE SEQUENCE [LARGE SCALE GENOMIC DNA]</scope>
    <source>
        <strain evidence="2 3">S2</strain>
    </source>
</reference>
<sequence length="291" mass="31244">MLHALDTALDQSHEVKAEVEGCADDLASANALVKARIAGGASALPAAQALRNGLAVERRVQSCADDLQQVTDNLAHGVDEVKAVEQALNRSRAALAESEAALEVSRNAERTASQLAMHDQKTGLPNRTLFDDRLAQAIAGAERHGWMLAVMFLDLDRFKLVNDTHGHAAGDCVLTVVAQRLMRNARDEDTVCRNGGDEFLYLLINPTGRKTVARIAGLVRQAIESPIDVGALQFAITPSIGIALYPEHGMSGQTLIAHADAAMYRAKQLRSHCEFFDPSMASSAASRQQAD</sequence>
<dbReference type="NCBIfam" id="TIGR00254">
    <property type="entry name" value="GGDEF"/>
    <property type="match status" value="1"/>
</dbReference>
<dbReference type="Proteomes" id="UP000737171">
    <property type="component" value="Unassembled WGS sequence"/>
</dbReference>
<evidence type="ECO:0000259" key="1">
    <source>
        <dbReference type="PROSITE" id="PS50887"/>
    </source>
</evidence>
<dbReference type="PROSITE" id="PS50887">
    <property type="entry name" value="GGDEF"/>
    <property type="match status" value="1"/>
</dbReference>